<evidence type="ECO:0000256" key="1">
    <source>
        <dbReference type="ARBA" id="ARBA00022801"/>
    </source>
</evidence>
<sequence length="464" mass="52029">MQIDNSLTSSDLSAKLDQFWELSGQKIRLIEKEYDVAKGSPVFTVAGKYTTRGWTEWTQGFQFGSAILQFDATNDAEFLEMGRQKTLRVMAPHISHIGVHDHGFNNVSTYGNLLRLMREGRISHNDWEANFYELALKISGAVQASRWTPIKSGRSAGAGFISSFNGPHSLFVDTIRSCRALVLSHGLGHVFQGEGDVKINLLERALHHIKATADYAVFYGEGRDSYDLWGRTAHESVFNVKDGNFRCPNSQQGYSGFTTWTRGLAWAMCGFAEELEWLTTCDDAELEPFGGRNIIEAYMLKAATATCDFYIEHTPTDGIPYWDTGAPNLHRLGDYLNRPADPYNDFEPVDSSAAAIGAQGLLRLGKYLTDKGDSEVGKRYHQAGLTVLNTLFDEPYLSMDPAHQGLILHSIYHQPNGWDYVPPGSKIANGESSMWGDYHAREVALYLQRIIRNEPYYTFFNCLP</sequence>
<proteinExistence type="inferred from homology"/>
<dbReference type="InterPro" id="IPR008928">
    <property type="entry name" value="6-hairpin_glycosidase_sf"/>
</dbReference>
<dbReference type="PANTHER" id="PTHR36845:SF1">
    <property type="entry name" value="HYDROLASE, PUTATIVE (AFU_ORTHOLOGUE AFUA_7G05090)-RELATED"/>
    <property type="match status" value="1"/>
</dbReference>
<dbReference type="Gene3D" id="1.50.10.10">
    <property type="match status" value="1"/>
</dbReference>
<keyword evidence="4" id="KW-1185">Reference proteome</keyword>
<dbReference type="PANTHER" id="PTHR36845">
    <property type="entry name" value="HYDROLASE, PUTATIVE (AFU_ORTHOLOGUE AFUA_7G05090)-RELATED"/>
    <property type="match status" value="1"/>
</dbReference>
<accession>A0A1I1PCR7</accession>
<keyword evidence="1" id="KW-0378">Hydrolase</keyword>
<name>A0A1I1PCR7_9BACT</name>
<dbReference type="AlphaFoldDB" id="A0A1I1PCR7"/>
<dbReference type="GO" id="GO:0000272">
    <property type="term" value="P:polysaccharide catabolic process"/>
    <property type="evidence" value="ECO:0007669"/>
    <property type="project" value="TreeGrafter"/>
</dbReference>
<evidence type="ECO:0000313" key="3">
    <source>
        <dbReference type="EMBL" id="SFD07751.1"/>
    </source>
</evidence>
<dbReference type="Proteomes" id="UP000198598">
    <property type="component" value="Unassembled WGS sequence"/>
</dbReference>
<evidence type="ECO:0000256" key="2">
    <source>
        <dbReference type="ARBA" id="ARBA00038358"/>
    </source>
</evidence>
<dbReference type="STRING" id="662367.SAMN05216167_103222"/>
<protein>
    <recommendedName>
        <fullName evidence="5">Glycosyl Hydrolase Family 88</fullName>
    </recommendedName>
</protein>
<organism evidence="3 4">
    <name type="scientific">Spirosoma endophyticum</name>
    <dbReference type="NCBI Taxonomy" id="662367"/>
    <lineage>
        <taxon>Bacteria</taxon>
        <taxon>Pseudomonadati</taxon>
        <taxon>Bacteroidota</taxon>
        <taxon>Cytophagia</taxon>
        <taxon>Cytophagales</taxon>
        <taxon>Cytophagaceae</taxon>
        <taxon>Spirosoma</taxon>
    </lineage>
</organism>
<evidence type="ECO:0000313" key="4">
    <source>
        <dbReference type="Proteomes" id="UP000198598"/>
    </source>
</evidence>
<dbReference type="RefSeq" id="WP_093825602.1">
    <property type="nucleotide sequence ID" value="NZ_FOLQ01000003.1"/>
</dbReference>
<dbReference type="OrthoDB" id="428577at2"/>
<gene>
    <name evidence="3" type="ORF">SAMN05216167_103222</name>
</gene>
<dbReference type="InterPro" id="IPR012341">
    <property type="entry name" value="6hp_glycosidase-like_sf"/>
</dbReference>
<dbReference type="EMBL" id="FOLQ01000003">
    <property type="protein sequence ID" value="SFD07751.1"/>
    <property type="molecule type" value="Genomic_DNA"/>
</dbReference>
<dbReference type="GO" id="GO:0052757">
    <property type="term" value="F:chondroitin hydrolase activity"/>
    <property type="evidence" value="ECO:0007669"/>
    <property type="project" value="TreeGrafter"/>
</dbReference>
<dbReference type="InterPro" id="IPR052369">
    <property type="entry name" value="UG_Glycosaminoglycan_Hydrolase"/>
</dbReference>
<evidence type="ECO:0008006" key="5">
    <source>
        <dbReference type="Google" id="ProtNLM"/>
    </source>
</evidence>
<comment type="similarity">
    <text evidence="2">Belongs to the glycosyl hydrolase 88 family.</text>
</comment>
<reference evidence="3 4" key="1">
    <citation type="submission" date="2016-10" db="EMBL/GenBank/DDBJ databases">
        <authorList>
            <person name="de Groot N.N."/>
        </authorList>
    </citation>
    <scope>NUCLEOTIDE SEQUENCE [LARGE SCALE GENOMIC DNA]</scope>
    <source>
        <strain evidence="3 4">DSM 26130</strain>
    </source>
</reference>
<dbReference type="SUPFAM" id="SSF48208">
    <property type="entry name" value="Six-hairpin glycosidases"/>
    <property type="match status" value="1"/>
</dbReference>